<dbReference type="EMBL" id="QPJM01000010">
    <property type="protein sequence ID" value="RCW81455.1"/>
    <property type="molecule type" value="Genomic_DNA"/>
</dbReference>
<dbReference type="SUPFAM" id="SSF56300">
    <property type="entry name" value="Metallo-dependent phosphatases"/>
    <property type="match status" value="1"/>
</dbReference>
<keyword evidence="4" id="KW-1185">Reference proteome</keyword>
<gene>
    <name evidence="3" type="ORF">C7476_1108</name>
</gene>
<proteinExistence type="predicted"/>
<dbReference type="Gene3D" id="3.60.21.10">
    <property type="match status" value="1"/>
</dbReference>
<dbReference type="Proteomes" id="UP000253324">
    <property type="component" value="Unassembled WGS sequence"/>
</dbReference>
<feature type="binding site" evidence="2">
    <location>
        <position position="81"/>
    </location>
    <ligand>
        <name>Fe cation</name>
        <dbReference type="ChEBI" id="CHEBI:24875"/>
        <label>2</label>
    </ligand>
</feature>
<reference evidence="3 4" key="1">
    <citation type="submission" date="2018-07" db="EMBL/GenBank/DDBJ databases">
        <title>Genomic Encyclopedia of Type Strains, Phase III (KMG-III): the genomes of soil and plant-associated and newly described type strains.</title>
        <authorList>
            <person name="Whitman W."/>
        </authorList>
    </citation>
    <scope>NUCLEOTIDE SEQUENCE [LARGE SCALE GENOMIC DNA]</scope>
    <source>
        <strain evidence="3 4">31-25a</strain>
    </source>
</reference>
<keyword evidence="2" id="KW-0479">Metal-binding</keyword>
<comment type="caution">
    <text evidence="3">The sequence shown here is derived from an EMBL/GenBank/DDBJ whole genome shotgun (WGS) entry which is preliminary data.</text>
</comment>
<feature type="binding site" evidence="2">
    <location>
        <position position="53"/>
    </location>
    <ligand>
        <name>Fe cation</name>
        <dbReference type="ChEBI" id="CHEBI:24875"/>
        <label>1</label>
    </ligand>
</feature>
<dbReference type="InterPro" id="IPR005235">
    <property type="entry name" value="YmdB-like"/>
</dbReference>
<evidence type="ECO:0000256" key="2">
    <source>
        <dbReference type="PIRSR" id="PIRSR004789-51"/>
    </source>
</evidence>
<organism evidence="3 4">
    <name type="scientific">Phyllobacterium bourgognense</name>
    <dbReference type="NCBI Taxonomy" id="314236"/>
    <lineage>
        <taxon>Bacteria</taxon>
        <taxon>Pseudomonadati</taxon>
        <taxon>Pseudomonadota</taxon>
        <taxon>Alphaproteobacteria</taxon>
        <taxon>Hyphomicrobiales</taxon>
        <taxon>Phyllobacteriaceae</taxon>
        <taxon>Phyllobacterium</taxon>
    </lineage>
</organism>
<name>A0A368YMP2_9HYPH</name>
<feature type="binding site" evidence="2">
    <location>
        <position position="22"/>
    </location>
    <ligand>
        <name>Fe cation</name>
        <dbReference type="ChEBI" id="CHEBI:24875"/>
        <label>1</label>
    </ligand>
</feature>
<evidence type="ECO:0000313" key="4">
    <source>
        <dbReference type="Proteomes" id="UP000253324"/>
    </source>
</evidence>
<dbReference type="PANTHER" id="PTHR36303:SF1">
    <property type="entry name" value="2',3'-CYCLIC-NUCLEOTIDE 2'-PHOSPHODIESTERASE"/>
    <property type="match status" value="1"/>
</dbReference>
<feature type="binding site" evidence="2">
    <location>
        <position position="195"/>
    </location>
    <ligand>
        <name>Fe cation</name>
        <dbReference type="ChEBI" id="CHEBI:24875"/>
        <label>1</label>
    </ligand>
</feature>
<evidence type="ECO:0000313" key="3">
    <source>
        <dbReference type="EMBL" id="RCW81455.1"/>
    </source>
</evidence>
<dbReference type="PIRSF" id="PIRSF004789">
    <property type="entry name" value="DR1281"/>
    <property type="match status" value="1"/>
</dbReference>
<evidence type="ECO:0000256" key="1">
    <source>
        <dbReference type="PIRSR" id="PIRSR004789-50"/>
    </source>
</evidence>
<dbReference type="PANTHER" id="PTHR36303">
    <property type="entry name" value="2',3'-CYCLIC-NUCLEOTIDE 2'-PHOSPHODIESTERASE"/>
    <property type="match status" value="1"/>
</dbReference>
<feature type="binding site" evidence="2">
    <location>
        <position position="54"/>
    </location>
    <ligand>
        <name>Fe cation</name>
        <dbReference type="ChEBI" id="CHEBI:24875"/>
        <label>1</label>
    </ligand>
</feature>
<dbReference type="GO" id="GO:0004113">
    <property type="term" value="F:2',3'-cyclic-nucleotide 3'-phosphodiesterase activity"/>
    <property type="evidence" value="ECO:0007669"/>
    <property type="project" value="TreeGrafter"/>
</dbReference>
<feature type="binding site" evidence="2">
    <location>
        <position position="193"/>
    </location>
    <ligand>
        <name>Fe cation</name>
        <dbReference type="ChEBI" id="CHEBI:24875"/>
        <label>2</label>
    </ligand>
</feature>
<accession>A0A368YMP2</accession>
<feature type="binding site" evidence="2">
    <location>
        <position position="53"/>
    </location>
    <ligand>
        <name>Fe cation</name>
        <dbReference type="ChEBI" id="CHEBI:24875"/>
        <label>2</label>
    </ligand>
</feature>
<sequence>MSPEGTGALTQDVRVRLLFLGDMVGRSGRTAVYEQLPGLISDLKLDFTIVNGENAAGGFGITEEIFHDTINAGADVVTTGNHVWDQREALVFAAREQRFLRPANFPLGTAGKGSGIFLAKNGARVLVSNIMGRVFMHPDLHDPFTIAEEILAACPLGEQADAVVFDFHAEATSEKQCFGHFVDGRASFVVGTHTHVPTADAQILNGGTAYMSDAGMCGDYDSSLGMDKEEPLNRFLSKVPKGRFEAASGKATICGVGVEISDRTGLAEKIAPLRLGPRLEETIPSFWK</sequence>
<dbReference type="NCBIfam" id="TIGR00282">
    <property type="entry name" value="TIGR00282 family metallophosphoesterase"/>
    <property type="match status" value="1"/>
</dbReference>
<protein>
    <recommendedName>
        <fullName evidence="5">TIGR00282 family metallophosphoesterase</fullName>
    </recommendedName>
</protein>
<dbReference type="AlphaFoldDB" id="A0A368YMP2"/>
<dbReference type="InterPro" id="IPR029052">
    <property type="entry name" value="Metallo-depent_PP-like"/>
</dbReference>
<dbReference type="GO" id="GO:0046872">
    <property type="term" value="F:metal ion binding"/>
    <property type="evidence" value="ECO:0007669"/>
    <property type="project" value="UniProtKB-KW"/>
</dbReference>
<dbReference type="Pfam" id="PF13277">
    <property type="entry name" value="YmdB"/>
    <property type="match status" value="1"/>
</dbReference>
<evidence type="ECO:0008006" key="5">
    <source>
        <dbReference type="Google" id="ProtNLM"/>
    </source>
</evidence>
<feature type="binding site" evidence="2">
    <location>
        <position position="168"/>
    </location>
    <ligand>
        <name>Fe cation</name>
        <dbReference type="ChEBI" id="CHEBI:24875"/>
        <label>2</label>
    </ligand>
</feature>
<feature type="active site" description="Proton donor" evidence="1">
    <location>
        <position position="82"/>
    </location>
</feature>